<dbReference type="InterPro" id="IPR050708">
    <property type="entry name" value="T6SS_VgrG/RHS"/>
</dbReference>
<evidence type="ECO:0000259" key="6">
    <source>
        <dbReference type="Pfam" id="PF22178"/>
    </source>
</evidence>
<dbReference type="SUPFAM" id="SSF69279">
    <property type="entry name" value="Phage tail proteins"/>
    <property type="match status" value="2"/>
</dbReference>
<dbReference type="SUPFAM" id="SSF49478">
    <property type="entry name" value="Cna protein B-type domain"/>
    <property type="match status" value="1"/>
</dbReference>
<dbReference type="Pfam" id="PF05954">
    <property type="entry name" value="Phage_GPD"/>
    <property type="match status" value="1"/>
</dbReference>
<dbReference type="SUPFAM" id="SSF69255">
    <property type="entry name" value="gp5 N-terminal domain-like"/>
    <property type="match status" value="1"/>
</dbReference>
<dbReference type="InterPro" id="IPR006531">
    <property type="entry name" value="Gp5/Vgr_OB"/>
</dbReference>
<dbReference type="NCBIfam" id="TIGR03361">
    <property type="entry name" value="VI_Rhs_Vgr"/>
    <property type="match status" value="1"/>
</dbReference>
<dbReference type="Gene3D" id="3.55.50.10">
    <property type="entry name" value="Baseplate protein-like domains"/>
    <property type="match status" value="1"/>
</dbReference>
<organism evidence="7 8">
    <name type="scientific">Archangium minus</name>
    <dbReference type="NCBI Taxonomy" id="83450"/>
    <lineage>
        <taxon>Bacteria</taxon>
        <taxon>Pseudomonadati</taxon>
        <taxon>Myxococcota</taxon>
        <taxon>Myxococcia</taxon>
        <taxon>Myxococcales</taxon>
        <taxon>Cystobacterineae</taxon>
        <taxon>Archangiaceae</taxon>
        <taxon>Archangium</taxon>
    </lineage>
</organism>
<dbReference type="InterPro" id="IPR017847">
    <property type="entry name" value="T6SS_RhsGE_Vgr_subset"/>
</dbReference>
<comment type="similarity">
    <text evidence="2">Belongs to the VgrG protein family.</text>
</comment>
<feature type="domain" description="Gp5/Type VI secretion system Vgr C-terminal trimerisation" evidence="6">
    <location>
        <begin position="467"/>
        <end position="578"/>
    </location>
</feature>
<feature type="domain" description="SpaA-like prealbumin fold" evidence="5">
    <location>
        <begin position="775"/>
        <end position="819"/>
    </location>
</feature>
<dbReference type="InterPro" id="IPR054030">
    <property type="entry name" value="Gp5_Vgr_C"/>
</dbReference>
<accession>A0ABY9WN83</accession>
<evidence type="ECO:0000259" key="5">
    <source>
        <dbReference type="Pfam" id="PF17802"/>
    </source>
</evidence>
<feature type="domain" description="Gp5/Type VI secretion system Vgr protein OB-fold" evidence="4">
    <location>
        <begin position="382"/>
        <end position="450"/>
    </location>
</feature>
<dbReference type="InterPro" id="IPR041033">
    <property type="entry name" value="SpaA_PFL_dom_1"/>
</dbReference>
<dbReference type="EMBL" id="CP043494">
    <property type="protein sequence ID" value="WNG45063.1"/>
    <property type="molecule type" value="Genomic_DNA"/>
</dbReference>
<dbReference type="InterPro" id="IPR037026">
    <property type="entry name" value="Vgr_OB-fold_dom_sf"/>
</dbReference>
<evidence type="ECO:0000259" key="4">
    <source>
        <dbReference type="Pfam" id="PF04717"/>
    </source>
</evidence>
<reference evidence="7 8" key="1">
    <citation type="submission" date="2019-08" db="EMBL/GenBank/DDBJ databases">
        <title>Archangium and Cystobacter genomes.</title>
        <authorList>
            <person name="Chen I.-C.K."/>
            <person name="Wielgoss S."/>
        </authorList>
    </citation>
    <scope>NUCLEOTIDE SEQUENCE [LARGE SCALE GENOMIC DNA]</scope>
    <source>
        <strain evidence="7 8">Cbm 6</strain>
    </source>
</reference>
<evidence type="ECO:0000256" key="3">
    <source>
        <dbReference type="ARBA" id="ARBA00022525"/>
    </source>
</evidence>
<comment type="subcellular location">
    <subcellularLocation>
        <location evidence="1">Secreted</location>
    </subcellularLocation>
</comment>
<proteinExistence type="inferred from homology"/>
<dbReference type="Pfam" id="PF22178">
    <property type="entry name" value="Gp5_trimer_C"/>
    <property type="match status" value="1"/>
</dbReference>
<dbReference type="PANTHER" id="PTHR32305:SF15">
    <property type="entry name" value="PROTEIN RHSA-RELATED"/>
    <property type="match status" value="1"/>
</dbReference>
<name>A0ABY9WN83_9BACT</name>
<dbReference type="Pfam" id="PF17802">
    <property type="entry name" value="SpaA"/>
    <property type="match status" value="1"/>
</dbReference>
<dbReference type="NCBIfam" id="TIGR01646">
    <property type="entry name" value="vgr_GE"/>
    <property type="match status" value="1"/>
</dbReference>
<dbReference type="Gene3D" id="2.40.50.230">
    <property type="entry name" value="Gp5 N-terminal domain"/>
    <property type="match status" value="1"/>
</dbReference>
<dbReference type="RefSeq" id="WP_395819106.1">
    <property type="nucleotide sequence ID" value="NZ_CP043494.1"/>
</dbReference>
<dbReference type="Gene3D" id="4.10.220.110">
    <property type="match status" value="1"/>
</dbReference>
<gene>
    <name evidence="7" type="primary">tssI</name>
    <name evidence="7" type="ORF">F0U60_13840</name>
</gene>
<dbReference type="InterPro" id="IPR006533">
    <property type="entry name" value="T6SS_Vgr_RhsGE"/>
</dbReference>
<sequence length="831" mass="90769">MAGTRAPAVTFSVRPHEPGQLVVSRFMGTEALSRPYEFRVDFHPLAPEPLEAQEMLGSEALLKVDLPDGGARYVHGQVRAVDSLGQEAGLWRYRVWVVPKLWWLSQVKRSRIFQGKTVPQIVKAVLEEGGVQVKLSLSGSYEAREYCTQYRESDFAFVSRLMEWEGLFYFFEHTEGGHVMVVGDKPNVHEPLPGGAKLPLRDNDRRAATGEFVSSLQRVHRLRPGKVHLKDFDFEKPALDVSGKTQDSSNGQDALEVYDYPGEYVAPAVGKGAAKVRLEEAVQAARTLDGEGACPRLTAGYRFEVEDGGTYSGEYVAVEVVHWGRQPETPGHSEALGNLYRNHFKCMPASIPFRPRRTTAVPHLTGLQTATVVGPSGEEIHTDEHGRIKVQFHWDREGQRDDKASCWVRVSQTWGGPAWGALYLPRIGQEVVVRFLEGNPDRPLIAGTVYNGGNPTPYALPDDKTKSTLKSASSLGSDGFNEFRIEDAAGEEEIFTHAQKDEDLVTENDKGQHVIGYEDLLVKKDRQRTIEGHQKLHVHLDDASLVEGNQSLQVRGNRTTSVSGSHDESVEGHQSITVAQDLQVDVLQASSESVGAAKATTIGAGSIVNVALAYNEAVGAAFTEQIGAAHTELVLGSRQEMVAKDKETKVGGDFQIEVTGACTLTVGKDSKIQTGLDTEVTIVEPSSWLAKTFNVSADKFSVIVGDKLYLSLEKSGAIKLFGKTITLDGSDIKAKGGKVKLLGAGSVSGKSVKNKDIEALPEADPKKPYMEFELKDAEGNPLKDVEFEIELEDGTKKSGKVDANGRARVENVPPGQYWISFPKLDGTLGRG</sequence>
<dbReference type="Gene3D" id="2.60.40.10">
    <property type="entry name" value="Immunoglobulins"/>
    <property type="match status" value="1"/>
</dbReference>
<evidence type="ECO:0000313" key="8">
    <source>
        <dbReference type="Proteomes" id="UP001611383"/>
    </source>
</evidence>
<dbReference type="PANTHER" id="PTHR32305">
    <property type="match status" value="1"/>
</dbReference>
<evidence type="ECO:0000313" key="7">
    <source>
        <dbReference type="EMBL" id="WNG45063.1"/>
    </source>
</evidence>
<keyword evidence="8" id="KW-1185">Reference proteome</keyword>
<evidence type="ECO:0000256" key="2">
    <source>
        <dbReference type="ARBA" id="ARBA00005558"/>
    </source>
</evidence>
<dbReference type="Pfam" id="PF04717">
    <property type="entry name" value="Phage_base_V"/>
    <property type="match status" value="1"/>
</dbReference>
<protein>
    <submittedName>
        <fullName evidence="7">Type VI secretion system tip protein VgrG</fullName>
    </submittedName>
</protein>
<dbReference type="SUPFAM" id="SSF69349">
    <property type="entry name" value="Phage fibre proteins"/>
    <property type="match status" value="2"/>
</dbReference>
<keyword evidence="3" id="KW-0964">Secreted</keyword>
<dbReference type="Proteomes" id="UP001611383">
    <property type="component" value="Chromosome"/>
</dbReference>
<evidence type="ECO:0000256" key="1">
    <source>
        <dbReference type="ARBA" id="ARBA00004613"/>
    </source>
</evidence>
<dbReference type="InterPro" id="IPR013783">
    <property type="entry name" value="Ig-like_fold"/>
</dbReference>
<dbReference type="Gene3D" id="2.30.110.50">
    <property type="match status" value="1"/>
</dbReference>